<keyword evidence="2" id="KW-1185">Reference proteome</keyword>
<proteinExistence type="predicted"/>
<comment type="caution">
    <text evidence="1">The sequence shown here is derived from an EMBL/GenBank/DDBJ whole genome shotgun (WGS) entry which is preliminary data.</text>
</comment>
<organism evidence="1 2">
    <name type="scientific">Henriciella mobilis</name>
    <dbReference type="NCBI Taxonomy" id="2305467"/>
    <lineage>
        <taxon>Bacteria</taxon>
        <taxon>Pseudomonadati</taxon>
        <taxon>Pseudomonadota</taxon>
        <taxon>Alphaproteobacteria</taxon>
        <taxon>Hyphomonadales</taxon>
        <taxon>Hyphomonadaceae</taxon>
        <taxon>Henriciella</taxon>
    </lineage>
</organism>
<dbReference type="InterPro" id="IPR021791">
    <property type="entry name" value="Phage_TAC_11"/>
</dbReference>
<gene>
    <name evidence="1" type="ORF">D1223_14060</name>
</gene>
<reference evidence="1 2" key="1">
    <citation type="submission" date="2018-08" db="EMBL/GenBank/DDBJ databases">
        <title>Henriciella mobilis sp. nov., isolated from seawater.</title>
        <authorList>
            <person name="Cheng H."/>
            <person name="Wu Y.-H."/>
            <person name="Xu X.-W."/>
            <person name="Guo L.-L."/>
        </authorList>
    </citation>
    <scope>NUCLEOTIDE SEQUENCE [LARGE SCALE GENOMIC DNA]</scope>
    <source>
        <strain evidence="1 2">JN25</strain>
    </source>
</reference>
<protein>
    <submittedName>
        <fullName evidence="1">Gene transfer agent family protein</fullName>
    </submittedName>
</protein>
<sequence>MNGPRGEVSIEIDGRQHRLCLTLGALAELETAFGCRSLSELQTRLRILSASELSTVLGILLRAGGEADAAGNLSGAALTPLAAATAIAEAFHAALG</sequence>
<dbReference type="EMBL" id="QWFX01000013">
    <property type="protein sequence ID" value="RIJ28499.1"/>
    <property type="molecule type" value="Genomic_DNA"/>
</dbReference>
<dbReference type="Proteomes" id="UP000266385">
    <property type="component" value="Unassembled WGS sequence"/>
</dbReference>
<evidence type="ECO:0000313" key="2">
    <source>
        <dbReference type="Proteomes" id="UP000266385"/>
    </source>
</evidence>
<name>A0A399RFU9_9PROT</name>
<accession>A0A399RFU9</accession>
<dbReference type="RefSeq" id="WP_119377034.1">
    <property type="nucleotide sequence ID" value="NZ_QWFX01000013.1"/>
</dbReference>
<dbReference type="Pfam" id="PF11836">
    <property type="entry name" value="Phage_TAC_11"/>
    <property type="match status" value="1"/>
</dbReference>
<dbReference type="AlphaFoldDB" id="A0A399RFU9"/>
<dbReference type="OrthoDB" id="7206814at2"/>
<evidence type="ECO:0000313" key="1">
    <source>
        <dbReference type="EMBL" id="RIJ28499.1"/>
    </source>
</evidence>